<evidence type="ECO:0000256" key="2">
    <source>
        <dbReference type="ARBA" id="ARBA00008867"/>
    </source>
</evidence>
<dbReference type="PROSITE" id="PS00107">
    <property type="entry name" value="PROTEIN_KINASE_ATP"/>
    <property type="match status" value="1"/>
</dbReference>
<evidence type="ECO:0000313" key="14">
    <source>
        <dbReference type="Proteomes" id="UP000279259"/>
    </source>
</evidence>
<evidence type="ECO:0000256" key="1">
    <source>
        <dbReference type="ARBA" id="ARBA00004496"/>
    </source>
</evidence>
<accession>A0A427YL57</accession>
<keyword evidence="8 13" id="KW-0418">Kinase</keyword>
<dbReference type="GO" id="GO:0005634">
    <property type="term" value="C:nucleus"/>
    <property type="evidence" value="ECO:0007669"/>
    <property type="project" value="TreeGrafter"/>
</dbReference>
<keyword evidence="7 10" id="KW-0547">Nucleotide-binding</keyword>
<keyword evidence="6" id="KW-0808">Transferase</keyword>
<dbReference type="Gene3D" id="1.10.510.10">
    <property type="entry name" value="Transferase(Phosphotransferase) domain 1"/>
    <property type="match status" value="1"/>
</dbReference>
<dbReference type="Pfam" id="PF00069">
    <property type="entry name" value="Pkinase"/>
    <property type="match status" value="1"/>
</dbReference>
<dbReference type="GO" id="GO:0005737">
    <property type="term" value="C:cytoplasm"/>
    <property type="evidence" value="ECO:0007669"/>
    <property type="project" value="UniProtKB-SubCell"/>
</dbReference>
<keyword evidence="4" id="KW-0723">Serine/threonine-protein kinase</keyword>
<evidence type="ECO:0000256" key="8">
    <source>
        <dbReference type="ARBA" id="ARBA00022777"/>
    </source>
</evidence>
<gene>
    <name evidence="13" type="primary">YAK1</name>
    <name evidence="13" type="ORF">EHS25_009140</name>
</gene>
<dbReference type="SMART" id="SM00220">
    <property type="entry name" value="S_TKc"/>
    <property type="match status" value="1"/>
</dbReference>
<dbReference type="InterPro" id="IPR017441">
    <property type="entry name" value="Protein_kinase_ATP_BS"/>
</dbReference>
<comment type="subcellular location">
    <subcellularLocation>
        <location evidence="1">Cytoplasm</location>
    </subcellularLocation>
</comment>
<feature type="domain" description="Protein kinase" evidence="12">
    <location>
        <begin position="472"/>
        <end position="803"/>
    </location>
</feature>
<feature type="compositionally biased region" description="Low complexity" evidence="11">
    <location>
        <begin position="128"/>
        <end position="142"/>
    </location>
</feature>
<evidence type="ECO:0000256" key="6">
    <source>
        <dbReference type="ARBA" id="ARBA00022679"/>
    </source>
</evidence>
<reference evidence="13 14" key="1">
    <citation type="submission" date="2018-11" db="EMBL/GenBank/DDBJ databases">
        <title>Genome sequence of Saitozyma podzolica DSM 27192.</title>
        <authorList>
            <person name="Aliyu H."/>
            <person name="Gorte O."/>
            <person name="Ochsenreither K."/>
        </authorList>
    </citation>
    <scope>NUCLEOTIDE SEQUENCE [LARGE SCALE GENOMIC DNA]</scope>
    <source>
        <strain evidence="13 14">DSM 27192</strain>
    </source>
</reference>
<feature type="compositionally biased region" description="Low complexity" evidence="11">
    <location>
        <begin position="65"/>
        <end position="85"/>
    </location>
</feature>
<dbReference type="AlphaFoldDB" id="A0A427YL57"/>
<feature type="region of interest" description="Disordered" evidence="11">
    <location>
        <begin position="18"/>
        <end position="398"/>
    </location>
</feature>
<evidence type="ECO:0000256" key="3">
    <source>
        <dbReference type="ARBA" id="ARBA00022490"/>
    </source>
</evidence>
<dbReference type="InterPro" id="IPR011009">
    <property type="entry name" value="Kinase-like_dom_sf"/>
</dbReference>
<dbReference type="InterPro" id="IPR050494">
    <property type="entry name" value="Ser_Thr_dual-spec_kinase"/>
</dbReference>
<evidence type="ECO:0000256" key="7">
    <source>
        <dbReference type="ARBA" id="ARBA00022741"/>
    </source>
</evidence>
<keyword evidence="14" id="KW-1185">Reference proteome</keyword>
<feature type="compositionally biased region" description="Polar residues" evidence="11">
    <location>
        <begin position="328"/>
        <end position="344"/>
    </location>
</feature>
<evidence type="ECO:0000256" key="9">
    <source>
        <dbReference type="ARBA" id="ARBA00022840"/>
    </source>
</evidence>
<evidence type="ECO:0000256" key="5">
    <source>
        <dbReference type="ARBA" id="ARBA00022553"/>
    </source>
</evidence>
<dbReference type="SUPFAM" id="SSF56112">
    <property type="entry name" value="Protein kinase-like (PK-like)"/>
    <property type="match status" value="1"/>
</dbReference>
<dbReference type="PANTHER" id="PTHR24058:SF17">
    <property type="entry name" value="HOMEODOMAIN INTERACTING PROTEIN KINASE, ISOFORM D"/>
    <property type="match status" value="1"/>
</dbReference>
<feature type="compositionally biased region" description="Basic and acidic residues" evidence="11">
    <location>
        <begin position="371"/>
        <end position="398"/>
    </location>
</feature>
<dbReference type="PANTHER" id="PTHR24058">
    <property type="entry name" value="DUAL SPECIFICITY PROTEIN KINASE"/>
    <property type="match status" value="1"/>
</dbReference>
<feature type="compositionally biased region" description="Polar residues" evidence="11">
    <location>
        <begin position="914"/>
        <end position="931"/>
    </location>
</feature>
<dbReference type="PROSITE" id="PS50011">
    <property type="entry name" value="PROTEIN_KINASE_DOM"/>
    <property type="match status" value="1"/>
</dbReference>
<sequence length="1254" mass="136306">MSRPSSYHESPAYDDFEGFSLPLFNPHPPAVPASRPVVDGSIPTPAHLPPPPIGLQQRHSIHHTPSYSASFASSGPGPASPRSAGLVPPPSSSRAKVSAIPYSVSHQQPSYPTTPRHGHDELMPPPSASSGLGALARSTSLGARKKDPYAYSSDDVESGLGDMNMHETGWTGYTGGTRPPVGYAQRDQDVVMSPAGAGYTGSPMMPPPIPSQPPPRNEAVPASTQLEPNPYLPRTSDPGPSSSHWSASSPSSNRLPSSGSYQSDQHQLSPYAPPAQLGTSPHSPLLNPYDAPSPGNFPPSPNRSNQWPSSSHRPSSPGSSRTGIPPNVRSQSSHQVYPASQPTTPAKYYDAGPPRALPRLSRSRSGPSRQGFREIRDWSDLKPRANEHPSGRRADPKKLGSYLSPLKCFTTELAPTYTLCSPDWRYETSDNPRRVLTKPSKPMHNEGADNEDWDYILYVNDVLGGEHGGDRYLILDVLGQGTFGQVVKCQNMRTHDICAVKVVKNKPAYLNQSKMEVAILDLLNHQYDPDDTRHILRMLDNFMHKNHLCLVFECLSSNLYELIKQNQFKGLSLQLVKVFTQQLLDCLSVLQEARLIHCDLKPENILLKSLQSPQIKVIDFGSACHEMQTVYTYIQSRFYRSPEVLLGLPYSCAIDMWSLGCIVVELFLGLPLFPGTSEYNQISRIVDMLGNPPGHQLEVGKQTHEFFNFVGIDSHGRKQYQLKSMEQYANEHRTNEQPSKQYFKQTKLKEIIMEYPYTKKHANSDMDKEMAQRRAFVDFVKGLLNLDPIQRWSPQQAAKHPFITGEKFAAPYQVRASGVSPLTLQPSSVPAKKSYPTPTETPAPAPGSSSSSSSKKYGGLVQSPSASRTQRIYSDAAAYNQQLAHHQSYTAQVQNANAASRQPFGATYDAQNYPRQRMPSQTHGHSQSTWQPMGPPQHFQPRIPSQGLSSSASHTSLRSNAPVIAPTNPPPNSYYPASRNRANTINQMDAIPPALARLTHFGAPDPSGTRNLTPVLNRDEAIREWERRQQGGHSKQSSLHNASYPQLEYLQEQAELAAMGNQGWMMPGQYSGTGAGPSGASSHRSKPSTGGQAYQMQPHIGVSPTNTSGVGVGVGGGEYRARAQPSDYDPLPSAAAAGAVGPGQSYLPTYPPPAATSNPSSATFDGFDARDTSMGLMYTPLQPNQPGPYSPVGPGYAGGAGHHQARASYSGPYNLGGGAPAGQNNPFAPTQGGQGQGQPASPRYQRRSQQYGGV</sequence>
<dbReference type="GO" id="GO:0004674">
    <property type="term" value="F:protein serine/threonine kinase activity"/>
    <property type="evidence" value="ECO:0007669"/>
    <property type="project" value="UniProtKB-KW"/>
</dbReference>
<feature type="compositionally biased region" description="Polar residues" evidence="11">
    <location>
        <begin position="104"/>
        <end position="113"/>
    </location>
</feature>
<evidence type="ECO:0000256" key="4">
    <source>
        <dbReference type="ARBA" id="ARBA00022527"/>
    </source>
</evidence>
<dbReference type="InterPro" id="IPR008271">
    <property type="entry name" value="Ser/Thr_kinase_AS"/>
</dbReference>
<dbReference type="CDD" id="cd14212">
    <property type="entry name" value="PKc_YAK1"/>
    <property type="match status" value="1"/>
</dbReference>
<dbReference type="GO" id="GO:0004713">
    <property type="term" value="F:protein tyrosine kinase activity"/>
    <property type="evidence" value="ECO:0007669"/>
    <property type="project" value="TreeGrafter"/>
</dbReference>
<comment type="caution">
    <text evidence="13">The sequence shown here is derived from an EMBL/GenBank/DDBJ whole genome shotgun (WGS) entry which is preliminary data.</text>
</comment>
<dbReference type="Proteomes" id="UP000279259">
    <property type="component" value="Unassembled WGS sequence"/>
</dbReference>
<feature type="compositionally biased region" description="Low complexity" evidence="11">
    <location>
        <begin position="236"/>
        <end position="260"/>
    </location>
</feature>
<dbReference type="STRING" id="1890683.A0A427YL57"/>
<name>A0A427YL57_9TREE</name>
<evidence type="ECO:0000256" key="10">
    <source>
        <dbReference type="PROSITE-ProRule" id="PRU10141"/>
    </source>
</evidence>
<feature type="region of interest" description="Disordered" evidence="11">
    <location>
        <begin position="914"/>
        <end position="979"/>
    </location>
</feature>
<dbReference type="FunFam" id="1.10.510.10:FF:000380">
    <property type="entry name" value="Serine/threonine-protein kinase ppk15"/>
    <property type="match status" value="1"/>
</dbReference>
<keyword evidence="9 10" id="KW-0067">ATP-binding</keyword>
<keyword evidence="3" id="KW-0963">Cytoplasm</keyword>
<feature type="compositionally biased region" description="Pro residues" evidence="11">
    <location>
        <begin position="204"/>
        <end position="216"/>
    </location>
</feature>
<feature type="region of interest" description="Disordered" evidence="11">
    <location>
        <begin position="1068"/>
        <end position="1254"/>
    </location>
</feature>
<feature type="compositionally biased region" description="Low complexity" evidence="11">
    <location>
        <begin position="308"/>
        <end position="326"/>
    </location>
</feature>
<feature type="compositionally biased region" description="Low complexity" evidence="11">
    <location>
        <begin position="1134"/>
        <end position="1143"/>
    </location>
</feature>
<protein>
    <submittedName>
        <fullName evidence="13">Dual specificity protein kinase yak1</fullName>
    </submittedName>
</protein>
<evidence type="ECO:0000313" key="13">
    <source>
        <dbReference type="EMBL" id="RSH91771.1"/>
    </source>
</evidence>
<dbReference type="InterPro" id="IPR000719">
    <property type="entry name" value="Prot_kinase_dom"/>
</dbReference>
<evidence type="ECO:0000256" key="11">
    <source>
        <dbReference type="SAM" id="MobiDB-lite"/>
    </source>
</evidence>
<proteinExistence type="inferred from homology"/>
<dbReference type="PROSITE" id="PS00108">
    <property type="entry name" value="PROTEIN_KINASE_ST"/>
    <property type="match status" value="1"/>
</dbReference>
<feature type="binding site" evidence="10">
    <location>
        <position position="501"/>
    </location>
    <ligand>
        <name>ATP</name>
        <dbReference type="ChEBI" id="CHEBI:30616"/>
    </ligand>
</feature>
<dbReference type="OrthoDB" id="9332038at2759"/>
<dbReference type="GO" id="GO:0005524">
    <property type="term" value="F:ATP binding"/>
    <property type="evidence" value="ECO:0007669"/>
    <property type="project" value="UniProtKB-UniRule"/>
</dbReference>
<feature type="region of interest" description="Disordered" evidence="11">
    <location>
        <begin position="821"/>
        <end position="868"/>
    </location>
</feature>
<keyword evidence="5" id="KW-0597">Phosphoprotein</keyword>
<dbReference type="FunFam" id="3.30.200.20:FF:000087">
    <property type="entry name" value="Dual specificity tyrosine-phosphorylation-regulated kinase 1A"/>
    <property type="match status" value="1"/>
</dbReference>
<feature type="compositionally biased region" description="Low complexity" evidence="11">
    <location>
        <begin position="945"/>
        <end position="959"/>
    </location>
</feature>
<dbReference type="EMBL" id="RSCD01000007">
    <property type="protein sequence ID" value="RSH91771.1"/>
    <property type="molecule type" value="Genomic_DNA"/>
</dbReference>
<comment type="similarity">
    <text evidence="2">Belongs to the protein kinase superfamily. CMGC Ser/Thr protein kinase family. MNB/DYRK subfamily.</text>
</comment>
<dbReference type="Gene3D" id="3.30.200.20">
    <property type="entry name" value="Phosphorylase Kinase, domain 1"/>
    <property type="match status" value="1"/>
</dbReference>
<feature type="compositionally biased region" description="Low complexity" evidence="11">
    <location>
        <begin position="351"/>
        <end position="369"/>
    </location>
</feature>
<organism evidence="13 14">
    <name type="scientific">Saitozyma podzolica</name>
    <dbReference type="NCBI Taxonomy" id="1890683"/>
    <lineage>
        <taxon>Eukaryota</taxon>
        <taxon>Fungi</taxon>
        <taxon>Dikarya</taxon>
        <taxon>Basidiomycota</taxon>
        <taxon>Agaricomycotina</taxon>
        <taxon>Tremellomycetes</taxon>
        <taxon>Tremellales</taxon>
        <taxon>Trimorphomycetaceae</taxon>
        <taxon>Saitozyma</taxon>
    </lineage>
</organism>
<evidence type="ECO:0000259" key="12">
    <source>
        <dbReference type="PROSITE" id="PS50011"/>
    </source>
</evidence>